<dbReference type="STRING" id="1314785.A0A165DTG4"/>
<dbReference type="GO" id="GO:0033167">
    <property type="term" value="C:ARC complex"/>
    <property type="evidence" value="ECO:0007669"/>
    <property type="project" value="InterPro"/>
</dbReference>
<feature type="region of interest" description="Disordered" evidence="1">
    <location>
        <begin position="365"/>
        <end position="391"/>
    </location>
</feature>
<protein>
    <submittedName>
        <fullName evidence="2">Uncharacterized protein</fullName>
    </submittedName>
</protein>
<evidence type="ECO:0000313" key="2">
    <source>
        <dbReference type="EMBL" id="KZT05598.1"/>
    </source>
</evidence>
<dbReference type="GO" id="GO:0031047">
    <property type="term" value="P:regulatory ncRNA-mediated gene silencing"/>
    <property type="evidence" value="ECO:0007669"/>
    <property type="project" value="InterPro"/>
</dbReference>
<organism evidence="2 3">
    <name type="scientific">Laetiporus sulphureus 93-53</name>
    <dbReference type="NCBI Taxonomy" id="1314785"/>
    <lineage>
        <taxon>Eukaryota</taxon>
        <taxon>Fungi</taxon>
        <taxon>Dikarya</taxon>
        <taxon>Basidiomycota</taxon>
        <taxon>Agaricomycotina</taxon>
        <taxon>Agaricomycetes</taxon>
        <taxon>Polyporales</taxon>
        <taxon>Laetiporus</taxon>
    </lineage>
</organism>
<dbReference type="Pfam" id="PF09692">
    <property type="entry name" value="Arb1"/>
    <property type="match status" value="1"/>
</dbReference>
<dbReference type="RefSeq" id="XP_040763338.1">
    <property type="nucleotide sequence ID" value="XM_040905754.1"/>
</dbReference>
<feature type="region of interest" description="Disordered" evidence="1">
    <location>
        <begin position="13"/>
        <end position="34"/>
    </location>
</feature>
<sequence>MSTPLDITVVNSVHPAPSGNGAPVNGNPLDAATDAPPPHWFTFPPFPAPPPGVTVTPFKTFKPSGIVVVQNPPPDYIERDGLGIPTVPLRVKHSLTEGEQRKKKRNKTVTRPDGTVRRATWWEEWETGEDARKMTALVNPSDSRVDRLHQASQDFKSCRPWPALPSVVPQLWDAFRLYVGIISSVNPPVSRKTLQTMQAQNVSDDDDDDDEDADDPKVKESQAAVTDEEKERAHELGDNFLEAKDLHMDNFLNDTEKNIKIFFSSHFRDKGLIWSEQRVREGPILIGFFLGFLLRNRVFPEPEQEKGLRRALQVIQLARKELPATFIIGKALPDSLGVGCEKLFGSMAEIACINIDFGDNTQADVTEDQEDEGEPETKRRKVEEKEEDRALKEAIGEVDAEVITPEVIESLGKAVQQEREAADADSDGTGALAWGNASADSGWGTGGWGAGNASSEPPDPWAQPGSTWEIIIEPNPIMAFLGPTIFPLTHTTGVAERSTRRILSLIPVQAASPAPGKAARKKAKQRAGGMSDAEKVEEELCARLVRATLAPWGDWERHTGSDIMRPSVLSRSRGPFITEADQSEDKMDSENGAKPHDPFKDEITVLFEPAVAEKLIIGMGLAGTWVQLARQDLSAGSWTDKNAAGKQQRDEKGEFGVPTKLWYMEHLASIIPSYHTEP</sequence>
<keyword evidence="3" id="KW-1185">Reference proteome</keyword>
<feature type="region of interest" description="Disordered" evidence="1">
    <location>
        <begin position="418"/>
        <end position="466"/>
    </location>
</feature>
<accession>A0A165DTG4</accession>
<gene>
    <name evidence="2" type="ORF">LAESUDRAFT_681115</name>
</gene>
<dbReference type="Proteomes" id="UP000076871">
    <property type="component" value="Unassembled WGS sequence"/>
</dbReference>
<dbReference type="InterPro" id="IPR018606">
    <property type="entry name" value="Arb1"/>
</dbReference>
<dbReference type="GeneID" id="63822784"/>
<reference evidence="2 3" key="1">
    <citation type="journal article" date="2016" name="Mol. Biol. Evol.">
        <title>Comparative Genomics of Early-Diverging Mushroom-Forming Fungi Provides Insights into the Origins of Lignocellulose Decay Capabilities.</title>
        <authorList>
            <person name="Nagy L.G."/>
            <person name="Riley R."/>
            <person name="Tritt A."/>
            <person name="Adam C."/>
            <person name="Daum C."/>
            <person name="Floudas D."/>
            <person name="Sun H."/>
            <person name="Yadav J.S."/>
            <person name="Pangilinan J."/>
            <person name="Larsson K.H."/>
            <person name="Matsuura K."/>
            <person name="Barry K."/>
            <person name="Labutti K."/>
            <person name="Kuo R."/>
            <person name="Ohm R.A."/>
            <person name="Bhattacharya S.S."/>
            <person name="Shirouzu T."/>
            <person name="Yoshinaga Y."/>
            <person name="Martin F.M."/>
            <person name="Grigoriev I.V."/>
            <person name="Hibbett D.S."/>
        </authorList>
    </citation>
    <scope>NUCLEOTIDE SEQUENCE [LARGE SCALE GENOMIC DNA]</scope>
    <source>
        <strain evidence="2 3">93-53</strain>
    </source>
</reference>
<dbReference type="OrthoDB" id="435402at2759"/>
<feature type="compositionally biased region" description="Acidic residues" evidence="1">
    <location>
        <begin position="365"/>
        <end position="374"/>
    </location>
</feature>
<proteinExistence type="predicted"/>
<dbReference type="InParanoid" id="A0A165DTG4"/>
<feature type="compositionally biased region" description="Polar residues" evidence="1">
    <location>
        <begin position="192"/>
        <end position="202"/>
    </location>
</feature>
<dbReference type="AlphaFoldDB" id="A0A165DTG4"/>
<name>A0A165DTG4_9APHY</name>
<feature type="compositionally biased region" description="Acidic residues" evidence="1">
    <location>
        <begin position="203"/>
        <end position="214"/>
    </location>
</feature>
<dbReference type="EMBL" id="KV427629">
    <property type="protein sequence ID" value="KZT05598.1"/>
    <property type="molecule type" value="Genomic_DNA"/>
</dbReference>
<feature type="region of interest" description="Disordered" evidence="1">
    <location>
        <begin position="192"/>
        <end position="231"/>
    </location>
</feature>
<feature type="compositionally biased region" description="Basic and acidic residues" evidence="1">
    <location>
        <begin position="375"/>
        <end position="391"/>
    </location>
</feature>
<evidence type="ECO:0000256" key="1">
    <source>
        <dbReference type="SAM" id="MobiDB-lite"/>
    </source>
</evidence>
<evidence type="ECO:0000313" key="3">
    <source>
        <dbReference type="Proteomes" id="UP000076871"/>
    </source>
</evidence>